<evidence type="ECO:0000256" key="1">
    <source>
        <dbReference type="ARBA" id="ARBA00004127"/>
    </source>
</evidence>
<evidence type="ECO:0000313" key="6">
    <source>
        <dbReference type="EMBL" id="REL35362.1"/>
    </source>
</evidence>
<dbReference type="PANTHER" id="PTHR12714:SF24">
    <property type="entry name" value="SLR1182 PROTEIN"/>
    <property type="match status" value="1"/>
</dbReference>
<keyword evidence="6" id="KW-0808">Transferase</keyword>
<feature type="transmembrane region" description="Helical" evidence="5">
    <location>
        <begin position="93"/>
        <end position="109"/>
    </location>
</feature>
<sequence length="157" mass="18102">MEKLELKIPPVLLVVISLLLMWFTHQLLPHFTVTFSFTSDYGVQLAGALLLLGALVIFAGIYAFRKAQTTVNPMTPSDASSLVKTGIYRITRNPMYLGFLLMLIAYAVYLQHPFTLVWCGVFVGYMTQFQIKPEERMLNQLFGEPYHEYCEQVRRWI</sequence>
<dbReference type="Proteomes" id="UP000256999">
    <property type="component" value="Unassembled WGS sequence"/>
</dbReference>
<dbReference type="InterPro" id="IPR007318">
    <property type="entry name" value="Phopholipid_MeTrfase"/>
</dbReference>
<dbReference type="GO" id="GO:0008168">
    <property type="term" value="F:methyltransferase activity"/>
    <property type="evidence" value="ECO:0007669"/>
    <property type="project" value="UniProtKB-KW"/>
</dbReference>
<name>A0A3E0UHX6_9GAMM</name>
<reference evidence="6 7" key="1">
    <citation type="submission" date="2018-08" db="EMBL/GenBank/DDBJ databases">
        <title>Thalassotalea euphylliae genome.</title>
        <authorList>
            <person name="Summers S."/>
            <person name="Rice S.A."/>
            <person name="Freckelton M.L."/>
            <person name="Nedved B.T."/>
            <person name="Hadfield M.G."/>
        </authorList>
    </citation>
    <scope>NUCLEOTIDE SEQUENCE [LARGE SCALE GENOMIC DNA]</scope>
    <source>
        <strain evidence="6 7">H2</strain>
    </source>
</reference>
<dbReference type="Pfam" id="PF04191">
    <property type="entry name" value="PEMT"/>
    <property type="match status" value="1"/>
</dbReference>
<comment type="caution">
    <text evidence="6">The sequence shown here is derived from an EMBL/GenBank/DDBJ whole genome shotgun (WGS) entry which is preliminary data.</text>
</comment>
<keyword evidence="4 5" id="KW-0472">Membrane</keyword>
<dbReference type="Gene3D" id="1.20.120.1630">
    <property type="match status" value="1"/>
</dbReference>
<keyword evidence="6" id="KW-0489">Methyltransferase</keyword>
<feature type="transmembrane region" description="Helical" evidence="5">
    <location>
        <begin position="41"/>
        <end position="64"/>
    </location>
</feature>
<dbReference type="GO" id="GO:0012505">
    <property type="term" value="C:endomembrane system"/>
    <property type="evidence" value="ECO:0007669"/>
    <property type="project" value="UniProtKB-SubCell"/>
</dbReference>
<evidence type="ECO:0000313" key="7">
    <source>
        <dbReference type="Proteomes" id="UP000256999"/>
    </source>
</evidence>
<evidence type="ECO:0000256" key="3">
    <source>
        <dbReference type="ARBA" id="ARBA00022989"/>
    </source>
</evidence>
<keyword evidence="3 5" id="KW-1133">Transmembrane helix</keyword>
<dbReference type="PANTHER" id="PTHR12714">
    <property type="entry name" value="PROTEIN-S ISOPRENYLCYSTEINE O-METHYLTRANSFERASE"/>
    <property type="match status" value="1"/>
</dbReference>
<feature type="transmembrane region" description="Helical" evidence="5">
    <location>
        <begin position="12"/>
        <end position="29"/>
    </location>
</feature>
<gene>
    <name evidence="6" type="ORF">DXX92_08345</name>
</gene>
<accession>A0A3E0UHX6</accession>
<evidence type="ECO:0000256" key="2">
    <source>
        <dbReference type="ARBA" id="ARBA00022692"/>
    </source>
</evidence>
<dbReference type="AlphaFoldDB" id="A0A3E0UHX6"/>
<proteinExistence type="predicted"/>
<dbReference type="EMBL" id="QUOV01000001">
    <property type="protein sequence ID" value="REL35362.1"/>
    <property type="molecule type" value="Genomic_DNA"/>
</dbReference>
<organism evidence="6 7">
    <name type="scientific">Thalassotalea euphylliae</name>
    <dbReference type="NCBI Taxonomy" id="1655234"/>
    <lineage>
        <taxon>Bacteria</taxon>
        <taxon>Pseudomonadati</taxon>
        <taxon>Pseudomonadota</taxon>
        <taxon>Gammaproteobacteria</taxon>
        <taxon>Alteromonadales</taxon>
        <taxon>Colwelliaceae</taxon>
        <taxon>Thalassotalea</taxon>
    </lineage>
</organism>
<keyword evidence="2 5" id="KW-0812">Transmembrane</keyword>
<dbReference type="OrthoDB" id="9811969at2"/>
<evidence type="ECO:0000256" key="5">
    <source>
        <dbReference type="SAM" id="Phobius"/>
    </source>
</evidence>
<protein>
    <submittedName>
        <fullName evidence="6">Isoprenylcysteine carboxylmethyltransferase family protein</fullName>
    </submittedName>
</protein>
<evidence type="ECO:0000256" key="4">
    <source>
        <dbReference type="ARBA" id="ARBA00023136"/>
    </source>
</evidence>
<comment type="subcellular location">
    <subcellularLocation>
        <location evidence="1">Endomembrane system</location>
        <topology evidence="1">Multi-pass membrane protein</topology>
    </subcellularLocation>
</comment>
<dbReference type="GO" id="GO:0032259">
    <property type="term" value="P:methylation"/>
    <property type="evidence" value="ECO:0007669"/>
    <property type="project" value="UniProtKB-KW"/>
</dbReference>